<feature type="region of interest" description="Disordered" evidence="1">
    <location>
        <begin position="133"/>
        <end position="154"/>
    </location>
</feature>
<evidence type="ECO:0000256" key="1">
    <source>
        <dbReference type="SAM" id="MobiDB-lite"/>
    </source>
</evidence>
<protein>
    <submittedName>
        <fullName evidence="3">Heparinase</fullName>
    </submittedName>
</protein>
<dbReference type="Pfam" id="PF07940">
    <property type="entry name" value="Hepar_II_III_C"/>
    <property type="match status" value="1"/>
</dbReference>
<dbReference type="Proteomes" id="UP000259273">
    <property type="component" value="Unassembled WGS sequence"/>
</dbReference>
<dbReference type="EMBL" id="DMND01000006">
    <property type="protein sequence ID" value="HAN26184.1"/>
    <property type="molecule type" value="Genomic_DNA"/>
</dbReference>
<organism evidence="3 4">
    <name type="scientific">Haliea salexigens</name>
    <dbReference type="NCBI Taxonomy" id="287487"/>
    <lineage>
        <taxon>Bacteria</taxon>
        <taxon>Pseudomonadati</taxon>
        <taxon>Pseudomonadota</taxon>
        <taxon>Gammaproteobacteria</taxon>
        <taxon>Cellvibrionales</taxon>
        <taxon>Halieaceae</taxon>
        <taxon>Haliea</taxon>
    </lineage>
</organism>
<sequence length="154" mass="16862">PDLAPLALETGHRPAYSLAAPPRQPVPLGWPWGPLSQASFADDTALQREPTSRWFDGIGLLLARSSWEADATFVTFRAGDNFWSHSHLDQGAFTIYRSGPLALDSGLYNRYGSEHHLNYSYQSIAHNVVTVTDPADDAPMPSKTEGDPSRVIAN</sequence>
<feature type="domain" description="Heparinase II/III-like C-terminal" evidence="2">
    <location>
        <begin position="50"/>
        <end position="133"/>
    </location>
</feature>
<comment type="caution">
    <text evidence="3">The sequence shown here is derived from an EMBL/GenBank/DDBJ whole genome shotgun (WGS) entry which is preliminary data.</text>
</comment>
<evidence type="ECO:0000313" key="3">
    <source>
        <dbReference type="EMBL" id="HAN26184.1"/>
    </source>
</evidence>
<feature type="non-terminal residue" evidence="3">
    <location>
        <position position="154"/>
    </location>
</feature>
<name>A0A3C1KIH3_9GAMM</name>
<dbReference type="AlphaFoldDB" id="A0A3C1KIH3"/>
<reference evidence="3 4" key="1">
    <citation type="journal article" date="2018" name="Nat. Biotechnol.">
        <title>A standardized bacterial taxonomy based on genome phylogeny substantially revises the tree of life.</title>
        <authorList>
            <person name="Parks D.H."/>
            <person name="Chuvochina M."/>
            <person name="Waite D.W."/>
            <person name="Rinke C."/>
            <person name="Skarshewski A."/>
            <person name="Chaumeil P.A."/>
            <person name="Hugenholtz P."/>
        </authorList>
    </citation>
    <scope>NUCLEOTIDE SEQUENCE [LARGE SCALE GENOMIC DNA]</scope>
    <source>
        <strain evidence="3">UBA9158</strain>
    </source>
</reference>
<dbReference type="Gene3D" id="2.70.98.70">
    <property type="match status" value="1"/>
</dbReference>
<gene>
    <name evidence="3" type="ORF">DCP75_00325</name>
</gene>
<evidence type="ECO:0000259" key="2">
    <source>
        <dbReference type="Pfam" id="PF07940"/>
    </source>
</evidence>
<proteinExistence type="predicted"/>
<feature type="non-terminal residue" evidence="3">
    <location>
        <position position="1"/>
    </location>
</feature>
<dbReference type="InterPro" id="IPR012480">
    <property type="entry name" value="Hepar_II_III_C"/>
</dbReference>
<dbReference type="GO" id="GO:0016829">
    <property type="term" value="F:lyase activity"/>
    <property type="evidence" value="ECO:0007669"/>
    <property type="project" value="InterPro"/>
</dbReference>
<evidence type="ECO:0000313" key="4">
    <source>
        <dbReference type="Proteomes" id="UP000259273"/>
    </source>
</evidence>
<accession>A0A3C1KIH3</accession>